<organism evidence="1 2">
    <name type="scientific">Sodalis ligni</name>
    <dbReference type="NCBI Taxonomy" id="2697027"/>
    <lineage>
        <taxon>Bacteria</taxon>
        <taxon>Pseudomonadati</taxon>
        <taxon>Pseudomonadota</taxon>
        <taxon>Gammaproteobacteria</taxon>
        <taxon>Enterobacterales</taxon>
        <taxon>Bruguierivoracaceae</taxon>
        <taxon>Sodalis</taxon>
    </lineage>
</organism>
<comment type="caution">
    <text evidence="1">The sequence shown here is derived from an EMBL/GenBank/DDBJ whole genome shotgun (WGS) entry which is preliminary data.</text>
</comment>
<dbReference type="AlphaFoldDB" id="A0A4R1NGT5"/>
<dbReference type="Proteomes" id="UP000294555">
    <property type="component" value="Unassembled WGS sequence"/>
</dbReference>
<evidence type="ECO:0000313" key="2">
    <source>
        <dbReference type="Proteomes" id="UP000294555"/>
    </source>
</evidence>
<evidence type="ECO:0000313" key="1">
    <source>
        <dbReference type="EMBL" id="TCL06915.1"/>
    </source>
</evidence>
<proteinExistence type="predicted"/>
<accession>A0A4R1NGT5</accession>
<dbReference type="EMBL" id="SJOI01000001">
    <property type="protein sequence ID" value="TCL06915.1"/>
    <property type="molecule type" value="Genomic_DNA"/>
</dbReference>
<dbReference type="OrthoDB" id="363206at2"/>
<sequence length="157" mass="17908">MGITTSIDFPHDYLPLPLQDGFGFKPVSPMLRTQLTSGRARQRRLYTSTPTQASVSWFFSEGESQLFEAWYRETISDGAAWFNMKIRAPTGIYDRVCRFTDIYEGPTLTGGKYWQYSATLELWERPLVMPGYAGAAPGFVAQQDIFDLAMNREWPKA</sequence>
<keyword evidence="2" id="KW-1185">Reference proteome</keyword>
<name>A0A4R1NGT5_9GAMM</name>
<reference evidence="1 2" key="1">
    <citation type="submission" date="2019-02" db="EMBL/GenBank/DDBJ databases">
        <title>Investigation of anaerobic lignin degradation for improved lignocellulosic biofuels.</title>
        <authorList>
            <person name="Deangelis K."/>
        </authorList>
    </citation>
    <scope>NUCLEOTIDE SEQUENCE [LARGE SCALE GENOMIC DNA]</scope>
    <source>
        <strain evidence="1 2">159R</strain>
    </source>
</reference>
<gene>
    <name evidence="1" type="ORF">EZJ58_5213</name>
</gene>
<protein>
    <submittedName>
        <fullName evidence="1">Uncharacterized protein</fullName>
    </submittedName>
</protein>
<dbReference type="RefSeq" id="WP_132926698.1">
    <property type="nucleotide sequence ID" value="NZ_SJOI01000001.1"/>
</dbReference>